<dbReference type="PANTHER" id="PTHR11715:SF3">
    <property type="entry name" value="GLYCINE CLEAVAGE SYSTEM H PROTEIN-RELATED"/>
    <property type="match status" value="1"/>
</dbReference>
<keyword evidence="2 3" id="KW-0450">Lipoyl</keyword>
<dbReference type="PROSITE" id="PS50968">
    <property type="entry name" value="BIOTINYL_LIPOYL"/>
    <property type="match status" value="1"/>
</dbReference>
<evidence type="ECO:0000259" key="5">
    <source>
        <dbReference type="PROSITE" id="PS50968"/>
    </source>
</evidence>
<feature type="domain" description="Lipoyl-binding" evidence="5">
    <location>
        <begin position="27"/>
        <end position="109"/>
    </location>
</feature>
<dbReference type="InterPro" id="IPR017453">
    <property type="entry name" value="GCV_H_sub"/>
</dbReference>
<protein>
    <recommendedName>
        <fullName evidence="4">Glycine cleavage system H protein</fullName>
    </recommendedName>
</protein>
<dbReference type="HAMAP" id="MF_00272">
    <property type="entry name" value="GcvH"/>
    <property type="match status" value="1"/>
</dbReference>
<dbReference type="PANTHER" id="PTHR11715">
    <property type="entry name" value="GLYCINE CLEAVAGE SYSTEM H PROTEIN"/>
    <property type="match status" value="1"/>
</dbReference>
<dbReference type="Proteomes" id="UP000187209">
    <property type="component" value="Unassembled WGS sequence"/>
</dbReference>
<evidence type="ECO:0000256" key="3">
    <source>
        <dbReference type="PIRSR" id="PIRSR617453-50"/>
    </source>
</evidence>
<proteinExistence type="inferred from homology"/>
<dbReference type="GO" id="GO:0009249">
    <property type="term" value="P:protein lipoylation"/>
    <property type="evidence" value="ECO:0007669"/>
    <property type="project" value="TreeGrafter"/>
</dbReference>
<dbReference type="OrthoDB" id="10264154at2759"/>
<accession>A0A1R2C9V2</accession>
<feature type="modified residue" description="N6-lipoyllysine" evidence="3">
    <location>
        <position position="68"/>
    </location>
</feature>
<sequence length="134" mass="15306">MVKPKRYFAVRFTPDHEWINYDENTKTGVVGITDYAQSQLGDIVHITLPKVLEKFKQKDVMATIESVKVVGDIYAPVSGTVTDVNEEVHKTPEIINQEAEGKGWLFKMNIDNLDEINKLLDKKEYEKVVQESGH</sequence>
<evidence type="ECO:0000313" key="6">
    <source>
        <dbReference type="EMBL" id="OMJ85750.1"/>
    </source>
</evidence>
<dbReference type="AlphaFoldDB" id="A0A1R2C9V2"/>
<evidence type="ECO:0000256" key="4">
    <source>
        <dbReference type="RuleBase" id="RU364055"/>
    </source>
</evidence>
<reference evidence="6 7" key="1">
    <citation type="submission" date="2016-11" db="EMBL/GenBank/DDBJ databases">
        <title>The macronuclear genome of Stentor coeruleus: a giant cell with tiny introns.</title>
        <authorList>
            <person name="Slabodnick M."/>
            <person name="Ruby J.G."/>
            <person name="Reiff S.B."/>
            <person name="Swart E.C."/>
            <person name="Gosai S."/>
            <person name="Prabakaran S."/>
            <person name="Witkowska E."/>
            <person name="Larue G.E."/>
            <person name="Fisher S."/>
            <person name="Freeman R.M."/>
            <person name="Gunawardena J."/>
            <person name="Chu W."/>
            <person name="Stover N.A."/>
            <person name="Gregory B.D."/>
            <person name="Nowacki M."/>
            <person name="Derisi J."/>
            <person name="Roy S.W."/>
            <person name="Marshall W.F."/>
            <person name="Sood P."/>
        </authorList>
    </citation>
    <scope>NUCLEOTIDE SEQUENCE [LARGE SCALE GENOMIC DNA]</scope>
    <source>
        <strain evidence="6">WM001</strain>
    </source>
</reference>
<dbReference type="GO" id="GO:0005960">
    <property type="term" value="C:glycine cleavage complex"/>
    <property type="evidence" value="ECO:0007669"/>
    <property type="project" value="UniProtKB-UniRule"/>
</dbReference>
<keyword evidence="4" id="KW-0496">Mitochondrion</keyword>
<name>A0A1R2C9V2_9CILI</name>
<dbReference type="Pfam" id="PF01597">
    <property type="entry name" value="GCV_H"/>
    <property type="match status" value="1"/>
</dbReference>
<dbReference type="InterPro" id="IPR002930">
    <property type="entry name" value="GCV_H"/>
</dbReference>
<dbReference type="NCBIfam" id="NF002270">
    <property type="entry name" value="PRK01202.1"/>
    <property type="match status" value="1"/>
</dbReference>
<dbReference type="NCBIfam" id="TIGR00527">
    <property type="entry name" value="gcvH"/>
    <property type="match status" value="1"/>
</dbReference>
<keyword evidence="7" id="KW-1185">Reference proteome</keyword>
<comment type="subunit">
    <text evidence="4">The glycine cleavage system is composed of four proteins: P, T, L and H.</text>
</comment>
<keyword evidence="4" id="KW-0809">Transit peptide</keyword>
<dbReference type="EMBL" id="MPUH01000227">
    <property type="protein sequence ID" value="OMJ85750.1"/>
    <property type="molecule type" value="Genomic_DNA"/>
</dbReference>
<comment type="function">
    <text evidence="4">The H protein shuttles the methylamine group of glycine from the P protein to the T protein.</text>
</comment>
<dbReference type="SUPFAM" id="SSF51230">
    <property type="entry name" value="Single hybrid motif"/>
    <property type="match status" value="1"/>
</dbReference>
<comment type="similarity">
    <text evidence="1 4">Belongs to the GcvH family.</text>
</comment>
<evidence type="ECO:0000256" key="1">
    <source>
        <dbReference type="ARBA" id="ARBA00009249"/>
    </source>
</evidence>
<evidence type="ECO:0000256" key="2">
    <source>
        <dbReference type="ARBA" id="ARBA00022823"/>
    </source>
</evidence>
<comment type="cofactor">
    <cofactor evidence="4">
        <name>(R)-lipoate</name>
        <dbReference type="ChEBI" id="CHEBI:83088"/>
    </cofactor>
    <text evidence="4">Binds 1 lipoyl cofactor covalently.</text>
</comment>
<gene>
    <name evidence="6" type="ORF">SteCoe_12878</name>
</gene>
<dbReference type="InterPro" id="IPR011053">
    <property type="entry name" value="Single_hybrid_motif"/>
</dbReference>
<organism evidence="6 7">
    <name type="scientific">Stentor coeruleus</name>
    <dbReference type="NCBI Taxonomy" id="5963"/>
    <lineage>
        <taxon>Eukaryota</taxon>
        <taxon>Sar</taxon>
        <taxon>Alveolata</taxon>
        <taxon>Ciliophora</taxon>
        <taxon>Postciliodesmatophora</taxon>
        <taxon>Heterotrichea</taxon>
        <taxon>Heterotrichida</taxon>
        <taxon>Stentoridae</taxon>
        <taxon>Stentor</taxon>
    </lineage>
</organism>
<comment type="subcellular location">
    <subcellularLocation>
        <location evidence="4">Mitochondrion</location>
    </subcellularLocation>
</comment>
<dbReference type="InterPro" id="IPR033753">
    <property type="entry name" value="GCV_H/Fam206"/>
</dbReference>
<dbReference type="GO" id="GO:0005739">
    <property type="term" value="C:mitochondrion"/>
    <property type="evidence" value="ECO:0007669"/>
    <property type="project" value="UniProtKB-SubCell"/>
</dbReference>
<dbReference type="CDD" id="cd06848">
    <property type="entry name" value="GCS_H"/>
    <property type="match status" value="1"/>
</dbReference>
<dbReference type="GO" id="GO:0019464">
    <property type="term" value="P:glycine decarboxylation via glycine cleavage system"/>
    <property type="evidence" value="ECO:0007669"/>
    <property type="project" value="UniProtKB-UniRule"/>
</dbReference>
<comment type="caution">
    <text evidence="6">The sequence shown here is derived from an EMBL/GenBank/DDBJ whole genome shotgun (WGS) entry which is preliminary data.</text>
</comment>
<evidence type="ECO:0000313" key="7">
    <source>
        <dbReference type="Proteomes" id="UP000187209"/>
    </source>
</evidence>
<dbReference type="Gene3D" id="2.40.50.100">
    <property type="match status" value="1"/>
</dbReference>
<dbReference type="InterPro" id="IPR000089">
    <property type="entry name" value="Biotin_lipoyl"/>
</dbReference>